<evidence type="ECO:0000313" key="5">
    <source>
        <dbReference type="Proteomes" id="UP000443090"/>
    </source>
</evidence>
<dbReference type="OrthoDB" id="542013at2759"/>
<dbReference type="InterPro" id="IPR036291">
    <property type="entry name" value="NAD(P)-bd_dom_sf"/>
</dbReference>
<keyword evidence="2" id="KW-0521">NADP</keyword>
<dbReference type="InterPro" id="IPR002347">
    <property type="entry name" value="SDR_fam"/>
</dbReference>
<evidence type="ECO:0000313" key="4">
    <source>
        <dbReference type="EMBL" id="TVY35451.1"/>
    </source>
</evidence>
<sequence length="327" mass="35659">MAQPHIPITPSTTTFEGKTIIVTGANAGLGLEAARQFLTLHASRVILACRSLTKGRDAATYLSTHPSVVAVNSNADIKVLELDLDDYKSVTKFAQQIKSEIDVLDVLLLNGGVNIMEYQVSASGHERVMQVNYLSNAVLSLELLPLLQSTAAKRGAPSRLTLVGSQTMGMHALVKKPLLENETITQRWDDKTRYGSLQRYSDSKLMVAAFTQVLAQHVPASKVVINNLCPGIVATGFDVNLPIWLKPIMWVVRKARARTVEEGARTLIYASGVAQADSHGKFILNNVITEPAPILAQPEGEKLKQKAWAEAVAQVKELDPGFNRDWA</sequence>
<name>A0A8H8RJG4_9HELO</name>
<dbReference type="Proteomes" id="UP000443090">
    <property type="component" value="Unassembled WGS sequence"/>
</dbReference>
<keyword evidence="3" id="KW-0560">Oxidoreductase</keyword>
<comment type="similarity">
    <text evidence="1">Belongs to the short-chain dehydrogenases/reductases (SDR) family.</text>
</comment>
<evidence type="ECO:0000256" key="3">
    <source>
        <dbReference type="ARBA" id="ARBA00023002"/>
    </source>
</evidence>
<dbReference type="SUPFAM" id="SSF51735">
    <property type="entry name" value="NAD(P)-binding Rossmann-fold domains"/>
    <property type="match status" value="1"/>
</dbReference>
<accession>A0A8H8RJG4</accession>
<evidence type="ECO:0000256" key="2">
    <source>
        <dbReference type="ARBA" id="ARBA00022857"/>
    </source>
</evidence>
<dbReference type="PRINTS" id="PR00081">
    <property type="entry name" value="GDHRDH"/>
</dbReference>
<dbReference type="PANTHER" id="PTHR24320:SF252">
    <property type="entry name" value="DEHYDROGENASE_REDUCTASE FAMILY PROTEIN, PUTATIVE (AFU_ORTHOLOGUE AFUA_3G08550)-RELATED"/>
    <property type="match status" value="1"/>
</dbReference>
<reference evidence="4 5" key="1">
    <citation type="submission" date="2018-05" db="EMBL/GenBank/DDBJ databases">
        <title>Genome sequencing and assembly of the regulated plant pathogen Lachnellula willkommii and related sister species for the development of diagnostic species identification markers.</title>
        <authorList>
            <person name="Giroux E."/>
            <person name="Bilodeau G."/>
        </authorList>
    </citation>
    <scope>NUCLEOTIDE SEQUENCE [LARGE SCALE GENOMIC DNA]</scope>
    <source>
        <strain evidence="4 5">CBS 160.35</strain>
    </source>
</reference>
<evidence type="ECO:0000256" key="1">
    <source>
        <dbReference type="ARBA" id="ARBA00006484"/>
    </source>
</evidence>
<dbReference type="AlphaFoldDB" id="A0A8H8RJG4"/>
<dbReference type="GO" id="GO:0016491">
    <property type="term" value="F:oxidoreductase activity"/>
    <property type="evidence" value="ECO:0007669"/>
    <property type="project" value="UniProtKB-KW"/>
</dbReference>
<dbReference type="PANTHER" id="PTHR24320">
    <property type="entry name" value="RETINOL DEHYDROGENASE"/>
    <property type="match status" value="1"/>
</dbReference>
<comment type="caution">
    <text evidence="4">The sequence shown here is derived from an EMBL/GenBank/DDBJ whole genome shotgun (WGS) entry which is preliminary data.</text>
</comment>
<organism evidence="4 5">
    <name type="scientific">Lachnellula occidentalis</name>
    <dbReference type="NCBI Taxonomy" id="215460"/>
    <lineage>
        <taxon>Eukaryota</taxon>
        <taxon>Fungi</taxon>
        <taxon>Dikarya</taxon>
        <taxon>Ascomycota</taxon>
        <taxon>Pezizomycotina</taxon>
        <taxon>Leotiomycetes</taxon>
        <taxon>Helotiales</taxon>
        <taxon>Lachnaceae</taxon>
        <taxon>Lachnellula</taxon>
    </lineage>
</organism>
<keyword evidence="5" id="KW-1185">Reference proteome</keyword>
<dbReference type="EMBL" id="QGMI01000971">
    <property type="protein sequence ID" value="TVY35451.1"/>
    <property type="molecule type" value="Genomic_DNA"/>
</dbReference>
<proteinExistence type="inferred from homology"/>
<dbReference type="Gene3D" id="3.40.50.720">
    <property type="entry name" value="NAD(P)-binding Rossmann-like Domain"/>
    <property type="match status" value="1"/>
</dbReference>
<dbReference type="Pfam" id="PF00106">
    <property type="entry name" value="adh_short"/>
    <property type="match status" value="1"/>
</dbReference>
<protein>
    <submittedName>
        <fullName evidence="4">Short-chain dehydrogenase/reductase</fullName>
    </submittedName>
</protein>
<gene>
    <name evidence="4" type="primary">tropG_0</name>
    <name evidence="4" type="ORF">LOCC1_G008449</name>
</gene>